<dbReference type="RefSeq" id="WP_248666430.1">
    <property type="nucleotide sequence ID" value="NZ_JALPRX010000029.1"/>
</dbReference>
<keyword evidence="3" id="KW-1185">Reference proteome</keyword>
<feature type="region of interest" description="Disordered" evidence="1">
    <location>
        <begin position="1"/>
        <end position="47"/>
    </location>
</feature>
<feature type="compositionally biased region" description="Pro residues" evidence="1">
    <location>
        <begin position="11"/>
        <end position="30"/>
    </location>
</feature>
<dbReference type="EMBL" id="JALPRX010000029">
    <property type="protein sequence ID" value="MCK8784304.1"/>
    <property type="molecule type" value="Genomic_DNA"/>
</dbReference>
<sequence length="133" mass="14070">MKPPALTSEPAAPPVAQPGVKPPALPPAPPAGQARRPQDAPPRCDSRISIRNETRTTIYEIYMRPAGRGTGWGEDLLGQRVLAPGEALPLEPAPGSYDVLMIPVDGSPAVAWREDVCAINSITMLADGTLRVD</sequence>
<feature type="compositionally biased region" description="Basic and acidic residues" evidence="1">
    <location>
        <begin position="36"/>
        <end position="47"/>
    </location>
</feature>
<evidence type="ECO:0000313" key="3">
    <source>
        <dbReference type="Proteomes" id="UP001139516"/>
    </source>
</evidence>
<comment type="caution">
    <text evidence="2">The sequence shown here is derived from an EMBL/GenBank/DDBJ whole genome shotgun (WGS) entry which is preliminary data.</text>
</comment>
<dbReference type="Proteomes" id="UP001139516">
    <property type="component" value="Unassembled WGS sequence"/>
</dbReference>
<evidence type="ECO:0000313" key="2">
    <source>
        <dbReference type="EMBL" id="MCK8784304.1"/>
    </source>
</evidence>
<evidence type="ECO:0000256" key="1">
    <source>
        <dbReference type="SAM" id="MobiDB-lite"/>
    </source>
</evidence>
<organism evidence="2 3">
    <name type="scientific">Roseomonas acroporae</name>
    <dbReference type="NCBI Taxonomy" id="2937791"/>
    <lineage>
        <taxon>Bacteria</taxon>
        <taxon>Pseudomonadati</taxon>
        <taxon>Pseudomonadota</taxon>
        <taxon>Alphaproteobacteria</taxon>
        <taxon>Acetobacterales</taxon>
        <taxon>Roseomonadaceae</taxon>
        <taxon>Roseomonas</taxon>
    </lineage>
</organism>
<gene>
    <name evidence="2" type="ORF">M0638_07925</name>
</gene>
<proteinExistence type="predicted"/>
<reference evidence="2" key="1">
    <citation type="submission" date="2022-04" db="EMBL/GenBank/DDBJ databases">
        <title>Roseomonas acroporae sp. nov., isolated from coral Acropora digitifera.</title>
        <authorList>
            <person name="Sun H."/>
        </authorList>
    </citation>
    <scope>NUCLEOTIDE SEQUENCE</scope>
    <source>
        <strain evidence="2">NAR14</strain>
    </source>
</reference>
<dbReference type="AlphaFoldDB" id="A0A9X2BVT0"/>
<protein>
    <submittedName>
        <fullName evidence="2">Uncharacterized protein</fullName>
    </submittedName>
</protein>
<name>A0A9X2BVT0_9PROT</name>
<accession>A0A9X2BVT0</accession>